<dbReference type="GO" id="GO:0003723">
    <property type="term" value="F:RNA binding"/>
    <property type="evidence" value="ECO:0007669"/>
    <property type="project" value="TreeGrafter"/>
</dbReference>
<dbReference type="SUPFAM" id="SSF53098">
    <property type="entry name" value="Ribonuclease H-like"/>
    <property type="match status" value="1"/>
</dbReference>
<keyword evidence="3" id="KW-1185">Reference proteome</keyword>
<evidence type="ECO:0000313" key="3">
    <source>
        <dbReference type="Proteomes" id="UP000288716"/>
    </source>
</evidence>
<dbReference type="OrthoDB" id="1432093at2759"/>
<dbReference type="PANTHER" id="PTHR15092">
    <property type="entry name" value="POLY A -SPECIFIC RIBONUCLEASE/TARGET OF EGR1, MEMBER 1"/>
    <property type="match status" value="1"/>
</dbReference>
<dbReference type="STRING" id="299467.A0A443Q9S8"/>
<evidence type="ECO:0000256" key="1">
    <source>
        <dbReference type="ARBA" id="ARBA00008372"/>
    </source>
</evidence>
<dbReference type="InterPro" id="IPR036397">
    <property type="entry name" value="RNaseH_sf"/>
</dbReference>
<dbReference type="InterPro" id="IPR006941">
    <property type="entry name" value="RNase_CAF1"/>
</dbReference>
<dbReference type="VEuPathDB" id="VectorBase:LDEU014532"/>
<dbReference type="Gene3D" id="3.30.420.10">
    <property type="entry name" value="Ribonuclease H-like superfamily/Ribonuclease H"/>
    <property type="match status" value="1"/>
</dbReference>
<evidence type="ECO:0000313" key="2">
    <source>
        <dbReference type="EMBL" id="RWR99790.1"/>
    </source>
</evidence>
<comment type="caution">
    <text evidence="2">The sequence shown here is derived from an EMBL/GenBank/DDBJ whole genome shotgun (WGS) entry which is preliminary data.</text>
</comment>
<dbReference type="AlphaFoldDB" id="A0A443Q9S8"/>
<dbReference type="InterPro" id="IPR051181">
    <property type="entry name" value="CAF1_poly(A)_ribonucleases"/>
</dbReference>
<reference evidence="2 3" key="1">
    <citation type="journal article" date="2018" name="Gigascience">
        <title>Genomes of trombidid mites reveal novel predicted allergens and laterally-transferred genes associated with secondary metabolism.</title>
        <authorList>
            <person name="Dong X."/>
            <person name="Chaisiri K."/>
            <person name="Xia D."/>
            <person name="Armstrong S.D."/>
            <person name="Fang Y."/>
            <person name="Donnelly M.J."/>
            <person name="Kadowaki T."/>
            <person name="McGarry J.W."/>
            <person name="Darby A.C."/>
            <person name="Makepeace B.L."/>
        </authorList>
    </citation>
    <scope>NUCLEOTIDE SEQUENCE [LARGE SCALE GENOMIC DNA]</scope>
    <source>
        <strain evidence="2">UoL-UT</strain>
    </source>
</reference>
<dbReference type="InterPro" id="IPR012337">
    <property type="entry name" value="RNaseH-like_sf"/>
</dbReference>
<dbReference type="GO" id="GO:0000175">
    <property type="term" value="F:3'-5'-RNA exonuclease activity"/>
    <property type="evidence" value="ECO:0007669"/>
    <property type="project" value="TreeGrafter"/>
</dbReference>
<protein>
    <submittedName>
        <fullName evidence="2">Poly(A)-specific ribonuclease PARN-like protein</fullName>
    </submittedName>
</protein>
<name>A0A443Q9S8_9ACAR</name>
<feature type="non-terminal residue" evidence="2">
    <location>
        <position position="1"/>
    </location>
</feature>
<dbReference type="EMBL" id="NCKV01062105">
    <property type="protein sequence ID" value="RWR99790.1"/>
    <property type="molecule type" value="Genomic_DNA"/>
</dbReference>
<feature type="non-terminal residue" evidence="2">
    <location>
        <position position="162"/>
    </location>
</feature>
<organism evidence="2 3">
    <name type="scientific">Leptotrombidium deliense</name>
    <dbReference type="NCBI Taxonomy" id="299467"/>
    <lineage>
        <taxon>Eukaryota</taxon>
        <taxon>Metazoa</taxon>
        <taxon>Ecdysozoa</taxon>
        <taxon>Arthropoda</taxon>
        <taxon>Chelicerata</taxon>
        <taxon>Arachnida</taxon>
        <taxon>Acari</taxon>
        <taxon>Acariformes</taxon>
        <taxon>Trombidiformes</taxon>
        <taxon>Prostigmata</taxon>
        <taxon>Anystina</taxon>
        <taxon>Parasitengona</taxon>
        <taxon>Trombiculoidea</taxon>
        <taxon>Trombiculidae</taxon>
        <taxon>Leptotrombidium</taxon>
    </lineage>
</organism>
<dbReference type="Proteomes" id="UP000288716">
    <property type="component" value="Unassembled WGS sequence"/>
</dbReference>
<sequence length="162" mass="18502">IEKAVEDCEFVSVDCELSGLHSNGCSLNLYDTIDERYQKLKKNALGYSVIQFGLSCFIRDTDSSGECKYNCRSFNFYIFPYKTSANVKRKDDSFLIQPSAFAFLSANGFDFNKLFRYGINWLSADEEDSLMEKQRPSNGKSYNDFSNVTINCNVGVPEEHKH</sequence>
<gene>
    <name evidence="2" type="ORF">B4U80_09523</name>
</gene>
<accession>A0A443Q9S8</accession>
<dbReference type="Pfam" id="PF04857">
    <property type="entry name" value="CAF1"/>
    <property type="match status" value="1"/>
</dbReference>
<dbReference type="PANTHER" id="PTHR15092:SF22">
    <property type="entry name" value="POLY(A)-SPECIFIC RIBONUCLEASE PNLDC1"/>
    <property type="match status" value="1"/>
</dbReference>
<comment type="similarity">
    <text evidence="1">Belongs to the CAF1 family.</text>
</comment>
<proteinExistence type="inferred from homology"/>